<reference evidence="2 3" key="1">
    <citation type="submission" date="2020-06" db="EMBL/GenBank/DDBJ databases">
        <title>NJ-3-1, isolated from saline soil.</title>
        <authorList>
            <person name="Cui H.L."/>
            <person name="Shi X."/>
        </authorList>
    </citation>
    <scope>NUCLEOTIDE SEQUENCE [LARGE SCALE GENOMIC DNA]</scope>
    <source>
        <strain evidence="2 3">NJ-3-1</strain>
    </source>
</reference>
<dbReference type="Gene3D" id="2.30.40.10">
    <property type="entry name" value="Urease, subunit C, domain 1"/>
    <property type="match status" value="1"/>
</dbReference>
<proteinExistence type="predicted"/>
<name>A0A7D5LC86_9EURY</name>
<dbReference type="InterPro" id="IPR032466">
    <property type="entry name" value="Metal_Hydrolase"/>
</dbReference>
<organism evidence="2 3">
    <name type="scientific">Halorarum salinum</name>
    <dbReference type="NCBI Taxonomy" id="2743089"/>
    <lineage>
        <taxon>Archaea</taxon>
        <taxon>Methanobacteriati</taxon>
        <taxon>Methanobacteriota</taxon>
        <taxon>Stenosarchaea group</taxon>
        <taxon>Halobacteria</taxon>
        <taxon>Halobacteriales</taxon>
        <taxon>Haloferacaceae</taxon>
        <taxon>Halorarum</taxon>
    </lineage>
</organism>
<keyword evidence="3" id="KW-1185">Reference proteome</keyword>
<dbReference type="Proteomes" id="UP000509626">
    <property type="component" value="Chromosome"/>
</dbReference>
<protein>
    <submittedName>
        <fullName evidence="2">Amidohydrolase</fullName>
    </submittedName>
</protein>
<dbReference type="KEGG" id="halu:HUG12_15780"/>
<dbReference type="Gene3D" id="3.20.20.140">
    <property type="entry name" value="Metal-dependent hydrolases"/>
    <property type="match status" value="1"/>
</dbReference>
<gene>
    <name evidence="2" type="ORF">HUG12_15780</name>
</gene>
<dbReference type="GO" id="GO:0016810">
    <property type="term" value="F:hydrolase activity, acting on carbon-nitrogen (but not peptide) bonds"/>
    <property type="evidence" value="ECO:0007669"/>
    <property type="project" value="InterPro"/>
</dbReference>
<dbReference type="CDD" id="cd01300">
    <property type="entry name" value="YtcJ_like"/>
    <property type="match status" value="1"/>
</dbReference>
<dbReference type="InterPro" id="IPR011059">
    <property type="entry name" value="Metal-dep_hydrolase_composite"/>
</dbReference>
<dbReference type="Gene3D" id="3.10.310.70">
    <property type="match status" value="1"/>
</dbReference>
<dbReference type="PANTHER" id="PTHR22642">
    <property type="entry name" value="IMIDAZOLONEPROPIONASE"/>
    <property type="match status" value="1"/>
</dbReference>
<dbReference type="OrthoDB" id="8791at2157"/>
<dbReference type="SUPFAM" id="SSF51556">
    <property type="entry name" value="Metallo-dependent hydrolases"/>
    <property type="match status" value="1"/>
</dbReference>
<dbReference type="AlphaFoldDB" id="A0A7D5LC86"/>
<dbReference type="InterPro" id="IPR033932">
    <property type="entry name" value="YtcJ-like"/>
</dbReference>
<evidence type="ECO:0000259" key="1">
    <source>
        <dbReference type="Pfam" id="PF07969"/>
    </source>
</evidence>
<dbReference type="InterPro" id="IPR013108">
    <property type="entry name" value="Amidohydro_3"/>
</dbReference>
<dbReference type="PANTHER" id="PTHR22642:SF2">
    <property type="entry name" value="PROTEIN LONG AFTER FAR-RED 3"/>
    <property type="match status" value="1"/>
</dbReference>
<evidence type="ECO:0000313" key="2">
    <source>
        <dbReference type="EMBL" id="QLG63111.1"/>
    </source>
</evidence>
<dbReference type="EMBL" id="CP058579">
    <property type="protein sequence ID" value="QLG63111.1"/>
    <property type="molecule type" value="Genomic_DNA"/>
</dbReference>
<dbReference type="SUPFAM" id="SSF51338">
    <property type="entry name" value="Composite domain of metallo-dependent hydrolases"/>
    <property type="match status" value="1"/>
</dbReference>
<feature type="domain" description="Amidohydrolase 3" evidence="1">
    <location>
        <begin position="52"/>
        <end position="517"/>
    </location>
</feature>
<evidence type="ECO:0000313" key="3">
    <source>
        <dbReference type="Proteomes" id="UP000509626"/>
    </source>
</evidence>
<dbReference type="Pfam" id="PF07969">
    <property type="entry name" value="Amidohydro_3"/>
    <property type="match status" value="1"/>
</dbReference>
<dbReference type="GeneID" id="56038949"/>
<accession>A0A7D5LC86</accession>
<dbReference type="RefSeq" id="WP_179269696.1">
    <property type="nucleotide sequence ID" value="NZ_CP058579.1"/>
</dbReference>
<keyword evidence="2" id="KW-0378">Hydrolase</keyword>
<sequence length="520" mass="55778">MTEAADLVVTNAEVHTLGDPDETSEAIAVRDGDVVRLGPSYDLEFLVGVDTEVVDAGGRVVLPGFVDAHTHLLTAGRYLVHADLSAAEGPDEAVELLRERAAEIGDGNGDEWVLGFGYDESTWDDLRYLAAEDLARVSETAPVVAFREDMHVASVNRVVLDRYRDAMPDGDVLTDRGDATDGGEPTGVVVEGAVDPVYDAVEPDAGEARELAEAAQRHANSRGVTAVHDMVRKSKAPEVYRGMDLADELTLRIRLNYWADHLDSLVDAGLRTNHGSDMVQVGAIKSYTDGSLGGRTAKLSEPYADAPGETGQWVVPPEEIREVVSRADAAGFQTTLHAIGDEAIDLALDAYADTSDPGAMRHRVEHCELASDEAIERFADLGVVASVQPNFHKWGFEGGLYEDRLGDRRTGANRLPAYLDAGAPLAFGSDCMPLDPLLGVHHAVNAPTEGQSIDVTDALRAYTSGAAYAGFDEDRLGTLEPGKRADFVALDPSPWEDEGRIEDVEVAFTAVGGELVYDAR</sequence>